<name>A0ABU7PDT6_9ACTN</name>
<protein>
    <submittedName>
        <fullName evidence="2">ISKra4 family transposase</fullName>
    </submittedName>
</protein>
<feature type="region of interest" description="Disordered" evidence="1">
    <location>
        <begin position="257"/>
        <end position="284"/>
    </location>
</feature>
<evidence type="ECO:0000313" key="2">
    <source>
        <dbReference type="EMBL" id="MEE4543969.1"/>
    </source>
</evidence>
<sequence>MPPYETRNLVDLFARSLTAFEALTATLSGSTASAWTHAELEEHLEVEGRDLLRQLLQDHLDQLARLEEQLLLAGTATVVTGPEGLVRPWREPGHGRWLATVFGLIRVTRVAHRGPGLGNVHPADAALSLPAGRHSAGLRRLAVAEAVRGSFDHAHDAIGRRCGNVLGKRRLEELVVAAAVDVDTFYRTRIPVPCSREMPLVIQVDGKGVVMRPEALREPTRRAAEKAQAAHRSRLAPGEKPNRKRMATVACVFDTHPAPRRPHDVIHPPGGRSGERPARPGPKAVNKWCTASLVRSPERVIADAFDQAEARDPRHLRPWIVLVDGARHQLDLIAAETARRGVTVQALLDFVHVAEYAWTAAHAFHKPGTTEAEAWAAGHLTAILAGHAAETARAMTAQAEREQLPAAPREAVTACCRYLTGHLDQLHYDTALANGWPIATGAVEGACRHLIANRLDITGARWGLPGAEAVLRLRAVVANGDLDIYWRDHRLREHERL</sequence>
<accession>A0ABU7PDT6</accession>
<organism evidence="2 3">
    <name type="scientific">Actinacidiphila polyblastidii</name>
    <dbReference type="NCBI Taxonomy" id="3110430"/>
    <lineage>
        <taxon>Bacteria</taxon>
        <taxon>Bacillati</taxon>
        <taxon>Actinomycetota</taxon>
        <taxon>Actinomycetes</taxon>
        <taxon>Kitasatosporales</taxon>
        <taxon>Streptomycetaceae</taxon>
        <taxon>Actinacidiphila</taxon>
    </lineage>
</organism>
<comment type="caution">
    <text evidence="2">The sequence shown here is derived from an EMBL/GenBank/DDBJ whole genome shotgun (WGS) entry which is preliminary data.</text>
</comment>
<dbReference type="RefSeq" id="WP_330796851.1">
    <property type="nucleotide sequence ID" value="NZ_JAZEWV010000014.1"/>
</dbReference>
<keyword evidence="3" id="KW-1185">Reference proteome</keyword>
<evidence type="ECO:0000256" key="1">
    <source>
        <dbReference type="SAM" id="MobiDB-lite"/>
    </source>
</evidence>
<reference evidence="2 3" key="1">
    <citation type="submission" date="2023-12" db="EMBL/GenBank/DDBJ databases">
        <title>Streptomyces sp. V4-01.</title>
        <authorList>
            <person name="Somphong A."/>
            <person name="Phongsopitanun W."/>
        </authorList>
    </citation>
    <scope>NUCLEOTIDE SEQUENCE [LARGE SCALE GENOMIC DNA]</scope>
    <source>
        <strain evidence="2 3">V4-01</strain>
    </source>
</reference>
<dbReference type="EMBL" id="JAZEWV010000014">
    <property type="protein sequence ID" value="MEE4543969.1"/>
    <property type="molecule type" value="Genomic_DNA"/>
</dbReference>
<dbReference type="Proteomes" id="UP001344658">
    <property type="component" value="Unassembled WGS sequence"/>
</dbReference>
<proteinExistence type="predicted"/>
<gene>
    <name evidence="2" type="ORF">V2S66_18570</name>
</gene>
<evidence type="ECO:0000313" key="3">
    <source>
        <dbReference type="Proteomes" id="UP001344658"/>
    </source>
</evidence>
<dbReference type="NCBIfam" id="NF033572">
    <property type="entry name" value="transpos_ISKra4"/>
    <property type="match status" value="1"/>
</dbReference>